<dbReference type="PANTHER" id="PTHR43501">
    <property type="entry name" value="CYTOSOL NON-SPECIFIC DIPEPTIDASE"/>
    <property type="match status" value="1"/>
</dbReference>
<evidence type="ECO:0000256" key="14">
    <source>
        <dbReference type="ARBA" id="ARBA00075285"/>
    </source>
</evidence>
<dbReference type="PRINTS" id="PR00934">
    <property type="entry name" value="XHISDIPTASE"/>
</dbReference>
<feature type="domain" description="Peptidase M20 dimerisation" evidence="18">
    <location>
        <begin position="214"/>
        <end position="292"/>
    </location>
</feature>
<gene>
    <name evidence="19" type="primary">pepD_2</name>
    <name evidence="19" type="ORF">SAMEA3545359_02237</name>
</gene>
<evidence type="ECO:0000256" key="15">
    <source>
        <dbReference type="ARBA" id="ARBA00076004"/>
    </source>
</evidence>
<dbReference type="FunFam" id="3.40.630.10:FF:000018">
    <property type="entry name" value="Aminoacyl-histidine dipeptidase PepD"/>
    <property type="match status" value="1"/>
</dbReference>
<comment type="cofactor">
    <cofactor evidence="2">
        <name>Zn(2+)</name>
        <dbReference type="ChEBI" id="CHEBI:29105"/>
    </cofactor>
</comment>
<evidence type="ECO:0000256" key="9">
    <source>
        <dbReference type="ARBA" id="ARBA00036421"/>
    </source>
</evidence>
<keyword evidence="6" id="KW-0862">Zinc</keyword>
<dbReference type="SUPFAM" id="SSF53187">
    <property type="entry name" value="Zn-dependent exopeptidases"/>
    <property type="match status" value="1"/>
</dbReference>
<dbReference type="CDD" id="cd03890">
    <property type="entry name" value="M20_pepD"/>
    <property type="match status" value="1"/>
</dbReference>
<dbReference type="Pfam" id="PF07687">
    <property type="entry name" value="M20_dimer"/>
    <property type="match status" value="1"/>
</dbReference>
<sequence length="485" mass="52530">MEYVIKGYEPADALRYFEEISAIPRGSKNEQAVAQYVYDFAKDLGLEARIDTTYWNVVVKKPASPGCEDKPAVMIQGHLDMVCEKNAGTAHDFEKDPLDLYIEDGLLKARGTTLGADNGQAVAYMMALLARNDLVHPPLECVFTSMEEIGLLGALQVDTSDLHSKYMLNVDCGPEGTVFVSCAGGLLQEISKKVRWEKAGGDTVSLQVRGLLGGHSAAMIDHEMGNSIKVMGRILHGIQKQMEVHIVSLSGGSKMNAIPRESDAVITVPAGQGDKAIEIASHIAATAKAELAASDGGLYLQCEKAGAAERQMSLADSRQIIEFIFLVKNGVYTMSMEMPGLVVCSSNLGVATTDDTGVHLTDFIRSSDPTIRDHLDDEIRSLAQLLDIEIAPADPMPGWKYEAESPLRQLFMKLYKEQTGKEMVAVATHGGLECGILKDKMPDLDIIAFGPTADGAHTPDESLDLASFERTWNLILATLKALAEQ</sequence>
<dbReference type="PIRSF" id="PIRSF016599">
    <property type="entry name" value="Xaa-His_dipept"/>
    <property type="match status" value="1"/>
</dbReference>
<evidence type="ECO:0000256" key="4">
    <source>
        <dbReference type="ARBA" id="ARBA00022723"/>
    </source>
</evidence>
<keyword evidence="19" id="KW-0224">Dipeptidase</keyword>
<evidence type="ECO:0000256" key="10">
    <source>
        <dbReference type="ARBA" id="ARBA00038976"/>
    </source>
</evidence>
<dbReference type="Gene3D" id="3.40.630.10">
    <property type="entry name" value="Zn peptidases"/>
    <property type="match status" value="2"/>
</dbReference>
<dbReference type="GO" id="GO:0046872">
    <property type="term" value="F:metal ion binding"/>
    <property type="evidence" value="ECO:0007669"/>
    <property type="project" value="UniProtKB-KW"/>
</dbReference>
<evidence type="ECO:0000256" key="5">
    <source>
        <dbReference type="ARBA" id="ARBA00022801"/>
    </source>
</evidence>
<keyword evidence="3" id="KW-0645">Protease</keyword>
<comment type="cofactor">
    <cofactor evidence="1">
        <name>Co(2+)</name>
        <dbReference type="ChEBI" id="CHEBI:48828"/>
    </cofactor>
</comment>
<evidence type="ECO:0000259" key="18">
    <source>
        <dbReference type="Pfam" id="PF07687"/>
    </source>
</evidence>
<evidence type="ECO:0000256" key="6">
    <source>
        <dbReference type="ARBA" id="ARBA00022833"/>
    </source>
</evidence>
<dbReference type="FunFam" id="3.40.630.10:FF:000015">
    <property type="entry name" value="Aminoacyl-histidine dipeptidase PepD"/>
    <property type="match status" value="1"/>
</dbReference>
<evidence type="ECO:0000256" key="12">
    <source>
        <dbReference type="ARBA" id="ARBA00061423"/>
    </source>
</evidence>
<organism evidence="19">
    <name type="scientific">uncultured Anaerotruncus sp</name>
    <dbReference type="NCBI Taxonomy" id="905011"/>
    <lineage>
        <taxon>Bacteria</taxon>
        <taxon>Bacillati</taxon>
        <taxon>Bacillota</taxon>
        <taxon>Clostridia</taxon>
        <taxon>Eubacteriales</taxon>
        <taxon>Oscillospiraceae</taxon>
        <taxon>Anaerotruncus</taxon>
        <taxon>environmental samples</taxon>
    </lineage>
</organism>
<evidence type="ECO:0000256" key="2">
    <source>
        <dbReference type="ARBA" id="ARBA00001947"/>
    </source>
</evidence>
<dbReference type="GO" id="GO:0005829">
    <property type="term" value="C:cytosol"/>
    <property type="evidence" value="ECO:0007669"/>
    <property type="project" value="TreeGrafter"/>
</dbReference>
<evidence type="ECO:0000256" key="1">
    <source>
        <dbReference type="ARBA" id="ARBA00001941"/>
    </source>
</evidence>
<proteinExistence type="inferred from homology"/>
<reference evidence="19" key="1">
    <citation type="submission" date="2015-09" db="EMBL/GenBank/DDBJ databases">
        <authorList>
            <consortium name="Pathogen Informatics"/>
        </authorList>
    </citation>
    <scope>NUCLEOTIDE SEQUENCE</scope>
    <source>
        <strain evidence="19">2789STDY5834896</strain>
    </source>
</reference>
<comment type="similarity">
    <text evidence="12">Belongs to the peptidase M20C family.</text>
</comment>
<keyword evidence="4" id="KW-0479">Metal-binding</keyword>
<dbReference type="NCBIfam" id="TIGR01893">
    <property type="entry name" value="aa-his-dipept"/>
    <property type="match status" value="1"/>
</dbReference>
<dbReference type="GO" id="GO:0070573">
    <property type="term" value="F:metallodipeptidase activity"/>
    <property type="evidence" value="ECO:0007669"/>
    <property type="project" value="TreeGrafter"/>
</dbReference>
<dbReference type="InterPro" id="IPR002933">
    <property type="entry name" value="Peptidase_M20"/>
</dbReference>
<keyword evidence="7" id="KW-0482">Metalloprotease</keyword>
<dbReference type="Pfam" id="PF01546">
    <property type="entry name" value="Peptidase_M20"/>
    <property type="match status" value="1"/>
</dbReference>
<keyword evidence="5 19" id="KW-0378">Hydrolase</keyword>
<dbReference type="AlphaFoldDB" id="A0A1C6JIP2"/>
<keyword evidence="8" id="KW-0170">Cobalt</keyword>
<dbReference type="EMBL" id="FMHG01000001">
    <property type="protein sequence ID" value="SCJ81899.1"/>
    <property type="molecule type" value="Genomic_DNA"/>
</dbReference>
<evidence type="ECO:0000256" key="8">
    <source>
        <dbReference type="ARBA" id="ARBA00023285"/>
    </source>
</evidence>
<accession>A0A1C6JIP2</accession>
<comment type="catalytic activity">
    <reaction evidence="9">
        <text>Hydrolysis of dipeptides, preferentially hydrophobic dipeptides including prolyl amino acids.</text>
        <dbReference type="EC" id="3.4.13.18"/>
    </reaction>
</comment>
<evidence type="ECO:0000313" key="19">
    <source>
        <dbReference type="EMBL" id="SCJ81899.1"/>
    </source>
</evidence>
<evidence type="ECO:0000256" key="11">
    <source>
        <dbReference type="ARBA" id="ARBA00044252"/>
    </source>
</evidence>
<dbReference type="InterPro" id="IPR001160">
    <property type="entry name" value="Peptidase_M20C"/>
</dbReference>
<evidence type="ECO:0000256" key="7">
    <source>
        <dbReference type="ARBA" id="ARBA00023049"/>
    </source>
</evidence>
<dbReference type="InterPro" id="IPR011650">
    <property type="entry name" value="Peptidase_M20_dimer"/>
</dbReference>
<dbReference type="GO" id="GO:0006508">
    <property type="term" value="P:proteolysis"/>
    <property type="evidence" value="ECO:0007669"/>
    <property type="project" value="UniProtKB-KW"/>
</dbReference>
<evidence type="ECO:0000256" key="13">
    <source>
        <dbReference type="ARBA" id="ARBA00071271"/>
    </source>
</evidence>
<dbReference type="EC" id="3.4.13.18" evidence="10"/>
<evidence type="ECO:0000256" key="16">
    <source>
        <dbReference type="ARBA" id="ARBA00077688"/>
    </source>
</evidence>
<evidence type="ECO:0000256" key="3">
    <source>
        <dbReference type="ARBA" id="ARBA00022670"/>
    </source>
</evidence>
<evidence type="ECO:0000256" key="17">
    <source>
        <dbReference type="ARBA" id="ARBA00078074"/>
    </source>
</evidence>
<name>A0A1C6JIP2_9FIRM</name>
<protein>
    <recommendedName>
        <fullName evidence="13">Cytosol non-specific dipeptidase</fullName>
        <ecNumber evidence="10">3.4.13.18</ecNumber>
    </recommendedName>
    <alternativeName>
        <fullName evidence="16">Aminoacyl-histidine dipeptidase</fullName>
    </alternativeName>
    <alternativeName>
        <fullName evidence="15">Beta-alanyl-histidine dipeptidase</fullName>
    </alternativeName>
    <alternativeName>
        <fullName evidence="14">Carnosinase</fullName>
    </alternativeName>
    <alternativeName>
        <fullName evidence="11">Peptidase D</fullName>
    </alternativeName>
    <alternativeName>
        <fullName evidence="17">Xaa-His dipeptidase</fullName>
    </alternativeName>
</protein>
<dbReference type="PANTHER" id="PTHR43501:SF1">
    <property type="entry name" value="CYTOSOL NON-SPECIFIC DIPEPTIDASE"/>
    <property type="match status" value="1"/>
</dbReference>